<feature type="region of interest" description="Disordered" evidence="1">
    <location>
        <begin position="1"/>
        <end position="22"/>
    </location>
</feature>
<keyword evidence="3" id="KW-0378">Hydrolase</keyword>
<evidence type="ECO:0000256" key="1">
    <source>
        <dbReference type="SAM" id="MobiDB-lite"/>
    </source>
</evidence>
<sequence>MHFSDPAGKHRQPQTWVPWPPPKDYQLDSRPWRLPPHRPMIISGAELVDPEHGETVKGMDIRIEDGKIVEIAPCESLSGYRDQRNATVIDATGLYICPGLIDCHVHILAGLGTAEDEPGTEMENDLNTALGLKYMLSNGFTTVRDVGGATAKHRYSTESWLTPGPRLFVGGPVMSMTGGHGDHRSQFDMLSTNSPYGQFYNGGMEHTSTIADGVDECLRTARKLMAAGADHVKICTSGGVLSPYDKVEAAQYTVPEIRAVCETVKALGGTLTTSHCNSDLGARNAIEGGVGCIEHGGMLSRDTLQSMKEKGIHLVPTLIVQDAVVNGPLRPYVSKRSYEKAKTVASHSEITMKDAVEIGVNIGYGTDYVPMFQLAEFDLRAAFLPSKEVLKHATCNAAKILGMEGKLGCIKEGALADFLLLSANPIDNVKILNRPDKHLKAVVKDGRCVKSSVKGLPVEVELF</sequence>
<organism evidence="3 4">
    <name type="scientific">Kockovaella imperatae</name>
    <dbReference type="NCBI Taxonomy" id="4999"/>
    <lineage>
        <taxon>Eukaryota</taxon>
        <taxon>Fungi</taxon>
        <taxon>Dikarya</taxon>
        <taxon>Basidiomycota</taxon>
        <taxon>Agaricomycotina</taxon>
        <taxon>Tremellomycetes</taxon>
        <taxon>Tremellales</taxon>
        <taxon>Cuniculitremaceae</taxon>
        <taxon>Kockovaella</taxon>
    </lineage>
</organism>
<proteinExistence type="predicted"/>
<name>A0A1Y1UNC0_9TREE</name>
<dbReference type="RefSeq" id="XP_021872819.1">
    <property type="nucleotide sequence ID" value="XM_022012424.1"/>
</dbReference>
<dbReference type="Gene3D" id="2.30.40.10">
    <property type="entry name" value="Urease, subunit C, domain 1"/>
    <property type="match status" value="1"/>
</dbReference>
<dbReference type="InterPro" id="IPR006680">
    <property type="entry name" value="Amidohydro-rel"/>
</dbReference>
<gene>
    <name evidence="3" type="ORF">BD324DRAFT_300090</name>
</gene>
<keyword evidence="4" id="KW-1185">Reference proteome</keyword>
<evidence type="ECO:0000259" key="2">
    <source>
        <dbReference type="Pfam" id="PF01979"/>
    </source>
</evidence>
<dbReference type="InParanoid" id="A0A1Y1UNC0"/>
<dbReference type="SUPFAM" id="SSF51556">
    <property type="entry name" value="Metallo-dependent hydrolases"/>
    <property type="match status" value="1"/>
</dbReference>
<dbReference type="CDD" id="cd01299">
    <property type="entry name" value="Met_dep_hydrolase_A"/>
    <property type="match status" value="1"/>
</dbReference>
<dbReference type="SUPFAM" id="SSF51338">
    <property type="entry name" value="Composite domain of metallo-dependent hydrolases"/>
    <property type="match status" value="1"/>
</dbReference>
<comment type="caution">
    <text evidence="3">The sequence shown here is derived from an EMBL/GenBank/DDBJ whole genome shotgun (WGS) entry which is preliminary data.</text>
</comment>
<dbReference type="Pfam" id="PF01979">
    <property type="entry name" value="Amidohydro_1"/>
    <property type="match status" value="1"/>
</dbReference>
<accession>A0A1Y1UNC0</accession>
<dbReference type="InterPro" id="IPR051781">
    <property type="entry name" value="Metallo-dep_Hydrolase"/>
</dbReference>
<dbReference type="GO" id="GO:0016810">
    <property type="term" value="F:hydrolase activity, acting on carbon-nitrogen (but not peptide) bonds"/>
    <property type="evidence" value="ECO:0007669"/>
    <property type="project" value="InterPro"/>
</dbReference>
<dbReference type="InterPro" id="IPR011059">
    <property type="entry name" value="Metal-dep_hydrolase_composite"/>
</dbReference>
<dbReference type="PANTHER" id="PTHR43135:SF3">
    <property type="entry name" value="ALPHA-D-RIBOSE 1-METHYLPHOSPHONATE 5-TRIPHOSPHATE DIPHOSPHATASE"/>
    <property type="match status" value="1"/>
</dbReference>
<dbReference type="Proteomes" id="UP000193218">
    <property type="component" value="Unassembled WGS sequence"/>
</dbReference>
<protein>
    <submittedName>
        <fullName evidence="3">Amidohydrolase</fullName>
    </submittedName>
</protein>
<dbReference type="EMBL" id="NBSH01000003">
    <property type="protein sequence ID" value="ORX38956.1"/>
    <property type="molecule type" value="Genomic_DNA"/>
</dbReference>
<evidence type="ECO:0000313" key="3">
    <source>
        <dbReference type="EMBL" id="ORX38956.1"/>
    </source>
</evidence>
<dbReference type="PANTHER" id="PTHR43135">
    <property type="entry name" value="ALPHA-D-RIBOSE 1-METHYLPHOSPHONATE 5-TRIPHOSPHATE DIPHOSPHATASE"/>
    <property type="match status" value="1"/>
</dbReference>
<dbReference type="InterPro" id="IPR057744">
    <property type="entry name" value="OTAase-like"/>
</dbReference>
<dbReference type="Gene3D" id="3.20.20.140">
    <property type="entry name" value="Metal-dependent hydrolases"/>
    <property type="match status" value="1"/>
</dbReference>
<evidence type="ECO:0000313" key="4">
    <source>
        <dbReference type="Proteomes" id="UP000193218"/>
    </source>
</evidence>
<dbReference type="STRING" id="4999.A0A1Y1UNC0"/>
<dbReference type="InterPro" id="IPR032466">
    <property type="entry name" value="Metal_Hydrolase"/>
</dbReference>
<dbReference type="GeneID" id="33554232"/>
<dbReference type="OrthoDB" id="194468at2759"/>
<reference evidence="3 4" key="1">
    <citation type="submission" date="2017-03" db="EMBL/GenBank/DDBJ databases">
        <title>Widespread Adenine N6-methylation of Active Genes in Fungi.</title>
        <authorList>
            <consortium name="DOE Joint Genome Institute"/>
            <person name="Mondo S.J."/>
            <person name="Dannebaum R.O."/>
            <person name="Kuo R.C."/>
            <person name="Louie K.B."/>
            <person name="Bewick A.J."/>
            <person name="Labutti K."/>
            <person name="Haridas S."/>
            <person name="Kuo A."/>
            <person name="Salamov A."/>
            <person name="Ahrendt S.R."/>
            <person name="Lau R."/>
            <person name="Bowen B.P."/>
            <person name="Lipzen A."/>
            <person name="Sullivan W."/>
            <person name="Andreopoulos W.B."/>
            <person name="Clum A."/>
            <person name="Lindquist E."/>
            <person name="Daum C."/>
            <person name="Northen T.R."/>
            <person name="Ramamoorthy G."/>
            <person name="Schmitz R.J."/>
            <person name="Gryganskyi A."/>
            <person name="Culley D."/>
            <person name="Magnuson J."/>
            <person name="James T.Y."/>
            <person name="O'Malley M.A."/>
            <person name="Stajich J.E."/>
            <person name="Spatafora J.W."/>
            <person name="Visel A."/>
            <person name="Grigoriev I.V."/>
        </authorList>
    </citation>
    <scope>NUCLEOTIDE SEQUENCE [LARGE SCALE GENOMIC DNA]</scope>
    <source>
        <strain evidence="3 4">NRRL Y-17943</strain>
    </source>
</reference>
<feature type="domain" description="Amidohydrolase-related" evidence="2">
    <location>
        <begin position="95"/>
        <end position="447"/>
    </location>
</feature>
<dbReference type="AlphaFoldDB" id="A0A1Y1UNC0"/>